<sequence length="201" mass="23630">MIFIHCSSKTNNIQEIDKYIEEGKNVFILLYMEGCGPCMATRPEWEKIKDILEQKYKYDNTIVVADIDKNLLDSLKYIGDIDGFPTIKFISQKGKVVETYENAAIPQKDRSVKSFVHWIESKISTNLMKGGSPQQLVRRLHNNYGTTIKNKSNRIKSKKNKSNNKSKKRRKWSLKYKRSINCNRPKGFSQKQYCRRQRKLR</sequence>
<dbReference type="GO" id="GO:0006457">
    <property type="term" value="P:protein folding"/>
    <property type="evidence" value="ECO:0007669"/>
    <property type="project" value="TreeGrafter"/>
</dbReference>
<dbReference type="Gene3D" id="3.40.30.10">
    <property type="entry name" value="Glutaredoxin"/>
    <property type="match status" value="1"/>
</dbReference>
<dbReference type="EMBL" id="MN739721">
    <property type="protein sequence ID" value="QHT22842.1"/>
    <property type="molecule type" value="Genomic_DNA"/>
</dbReference>
<dbReference type="PROSITE" id="PS00194">
    <property type="entry name" value="THIOREDOXIN_1"/>
    <property type="match status" value="1"/>
</dbReference>
<proteinExistence type="predicted"/>
<dbReference type="GO" id="GO:0034976">
    <property type="term" value="P:response to endoplasmic reticulum stress"/>
    <property type="evidence" value="ECO:0007669"/>
    <property type="project" value="TreeGrafter"/>
</dbReference>
<feature type="domain" description="Thioredoxin" evidence="1">
    <location>
        <begin position="1"/>
        <end position="124"/>
    </location>
</feature>
<dbReference type="GO" id="GO:0003756">
    <property type="term" value="F:protein disulfide isomerase activity"/>
    <property type="evidence" value="ECO:0007669"/>
    <property type="project" value="TreeGrafter"/>
</dbReference>
<dbReference type="CDD" id="cd02961">
    <property type="entry name" value="PDI_a_family"/>
    <property type="match status" value="1"/>
</dbReference>
<dbReference type="Pfam" id="PF00085">
    <property type="entry name" value="Thioredoxin"/>
    <property type="match status" value="1"/>
</dbReference>
<evidence type="ECO:0000259" key="1">
    <source>
        <dbReference type="PROSITE" id="PS51352"/>
    </source>
</evidence>
<organism evidence="2">
    <name type="scientific">viral metagenome</name>
    <dbReference type="NCBI Taxonomy" id="1070528"/>
    <lineage>
        <taxon>unclassified sequences</taxon>
        <taxon>metagenomes</taxon>
        <taxon>organismal metagenomes</taxon>
    </lineage>
</organism>
<evidence type="ECO:0000313" key="2">
    <source>
        <dbReference type="EMBL" id="QHT22842.1"/>
    </source>
</evidence>
<dbReference type="AlphaFoldDB" id="A0A6C0E283"/>
<protein>
    <recommendedName>
        <fullName evidence="1">Thioredoxin domain-containing protein</fullName>
    </recommendedName>
</protein>
<dbReference type="InterPro" id="IPR013766">
    <property type="entry name" value="Thioredoxin_domain"/>
</dbReference>
<dbReference type="PANTHER" id="PTHR18929">
    <property type="entry name" value="PROTEIN DISULFIDE ISOMERASE"/>
    <property type="match status" value="1"/>
</dbReference>
<reference evidence="2" key="1">
    <citation type="journal article" date="2020" name="Nature">
        <title>Giant virus diversity and host interactions through global metagenomics.</title>
        <authorList>
            <person name="Schulz F."/>
            <person name="Roux S."/>
            <person name="Paez-Espino D."/>
            <person name="Jungbluth S."/>
            <person name="Walsh D.A."/>
            <person name="Denef V.J."/>
            <person name="McMahon K.D."/>
            <person name="Konstantinidis K.T."/>
            <person name="Eloe-Fadrosh E.A."/>
            <person name="Kyrpides N.C."/>
            <person name="Woyke T."/>
        </authorList>
    </citation>
    <scope>NUCLEOTIDE SEQUENCE</scope>
    <source>
        <strain evidence="2">GVMAG-M-3300023179-114</strain>
    </source>
</reference>
<dbReference type="GO" id="GO:0005783">
    <property type="term" value="C:endoplasmic reticulum"/>
    <property type="evidence" value="ECO:0007669"/>
    <property type="project" value="TreeGrafter"/>
</dbReference>
<accession>A0A6C0E283</accession>
<name>A0A6C0E283_9ZZZZ</name>
<dbReference type="PROSITE" id="PS51352">
    <property type="entry name" value="THIOREDOXIN_2"/>
    <property type="match status" value="1"/>
</dbReference>
<dbReference type="InterPro" id="IPR017937">
    <property type="entry name" value="Thioredoxin_CS"/>
</dbReference>
<dbReference type="SUPFAM" id="SSF52833">
    <property type="entry name" value="Thioredoxin-like"/>
    <property type="match status" value="1"/>
</dbReference>
<dbReference type="InterPro" id="IPR036249">
    <property type="entry name" value="Thioredoxin-like_sf"/>
</dbReference>